<dbReference type="AlphaFoldDB" id="A0A7Y9C3W6"/>
<keyword evidence="1" id="KW-0472">Membrane</keyword>
<comment type="caution">
    <text evidence="2">The sequence shown here is derived from an EMBL/GenBank/DDBJ whole genome shotgun (WGS) entry which is preliminary data.</text>
</comment>
<accession>A0A7Y9C3W6</accession>
<proteinExistence type="predicted"/>
<keyword evidence="1" id="KW-0812">Transmembrane</keyword>
<dbReference type="RefSeq" id="WP_176004111.1">
    <property type="nucleotide sequence ID" value="NZ_JABWMI010000001.1"/>
</dbReference>
<evidence type="ECO:0000313" key="2">
    <source>
        <dbReference type="EMBL" id="NYA69285.1"/>
    </source>
</evidence>
<reference evidence="2 3" key="1">
    <citation type="submission" date="2020-07" db="EMBL/GenBank/DDBJ databases">
        <authorList>
            <person name="Sun Q."/>
        </authorList>
    </citation>
    <scope>NUCLEOTIDE SEQUENCE [LARGE SCALE GENOMIC DNA]</scope>
    <source>
        <strain evidence="2 3">MAH-1</strain>
    </source>
</reference>
<evidence type="ECO:0000313" key="3">
    <source>
        <dbReference type="Proteomes" id="UP000535020"/>
    </source>
</evidence>
<organism evidence="2 3">
    <name type="scientific">Flavobacterium agri</name>
    <dbReference type="NCBI Taxonomy" id="2743471"/>
    <lineage>
        <taxon>Bacteria</taxon>
        <taxon>Pseudomonadati</taxon>
        <taxon>Bacteroidota</taxon>
        <taxon>Flavobacteriia</taxon>
        <taxon>Flavobacteriales</taxon>
        <taxon>Flavobacteriaceae</taxon>
        <taxon>Flavobacterium</taxon>
    </lineage>
</organism>
<evidence type="ECO:0000256" key="1">
    <source>
        <dbReference type="SAM" id="Phobius"/>
    </source>
</evidence>
<gene>
    <name evidence="2" type="ORF">HZF10_00020</name>
</gene>
<keyword evidence="3" id="KW-1185">Reference proteome</keyword>
<protein>
    <recommendedName>
        <fullName evidence="4">Prepilin-type N-terminal cleavage/methylation domain-containing protein</fullName>
    </recommendedName>
</protein>
<sequence length="165" mass="18932">MTTRNAVRAFSVVEAMVGLVVMAVVIGLVFVVFSILSRQLSDLRYQNEKVSDVNRLSWVMQRDMFGSRELSYTEERLEFSDYKGQSAYFEFGDSAIVRHSETFADTFHIRPISVLLDTIGNVSGKKTMSRLQLVFDLDARVDSLRFYKNIYPAERLNANQDVNRP</sequence>
<name>A0A7Y9C3W6_9FLAO</name>
<feature type="transmembrane region" description="Helical" evidence="1">
    <location>
        <begin position="15"/>
        <end position="36"/>
    </location>
</feature>
<dbReference type="Proteomes" id="UP000535020">
    <property type="component" value="Unassembled WGS sequence"/>
</dbReference>
<dbReference type="EMBL" id="JACBJI010000001">
    <property type="protein sequence ID" value="NYA69285.1"/>
    <property type="molecule type" value="Genomic_DNA"/>
</dbReference>
<keyword evidence="1" id="KW-1133">Transmembrane helix</keyword>
<evidence type="ECO:0008006" key="4">
    <source>
        <dbReference type="Google" id="ProtNLM"/>
    </source>
</evidence>